<dbReference type="AlphaFoldDB" id="A0A8J2NRL1"/>
<dbReference type="Proteomes" id="UP000708208">
    <property type="component" value="Unassembled WGS sequence"/>
</dbReference>
<accession>A0A8J2NRL1</accession>
<keyword evidence="2" id="KW-1185">Reference proteome</keyword>
<reference evidence="1" key="1">
    <citation type="submission" date="2021-06" db="EMBL/GenBank/DDBJ databases">
        <authorList>
            <person name="Hodson N. C."/>
            <person name="Mongue J. A."/>
            <person name="Jaron S. K."/>
        </authorList>
    </citation>
    <scope>NUCLEOTIDE SEQUENCE</scope>
</reference>
<gene>
    <name evidence="1" type="ORF">AFUS01_LOCUS1819</name>
</gene>
<evidence type="ECO:0000313" key="2">
    <source>
        <dbReference type="Proteomes" id="UP000708208"/>
    </source>
</evidence>
<feature type="non-terminal residue" evidence="1">
    <location>
        <position position="1"/>
    </location>
</feature>
<sequence length="52" mass="6075">INRNIPPEQITRYTNYSSFKGEALQCALDLKFGVSSDGRERRASFRIKTYEF</sequence>
<name>A0A8J2NRL1_9HEXA</name>
<dbReference type="EMBL" id="CAJVCH010010287">
    <property type="protein sequence ID" value="CAG7667471.1"/>
    <property type="molecule type" value="Genomic_DNA"/>
</dbReference>
<proteinExistence type="predicted"/>
<protein>
    <submittedName>
        <fullName evidence="1">Uncharacterized protein</fullName>
    </submittedName>
</protein>
<organism evidence="1 2">
    <name type="scientific">Allacma fusca</name>
    <dbReference type="NCBI Taxonomy" id="39272"/>
    <lineage>
        <taxon>Eukaryota</taxon>
        <taxon>Metazoa</taxon>
        <taxon>Ecdysozoa</taxon>
        <taxon>Arthropoda</taxon>
        <taxon>Hexapoda</taxon>
        <taxon>Collembola</taxon>
        <taxon>Symphypleona</taxon>
        <taxon>Sminthuridae</taxon>
        <taxon>Allacma</taxon>
    </lineage>
</organism>
<evidence type="ECO:0000313" key="1">
    <source>
        <dbReference type="EMBL" id="CAG7667471.1"/>
    </source>
</evidence>
<comment type="caution">
    <text evidence="1">The sequence shown here is derived from an EMBL/GenBank/DDBJ whole genome shotgun (WGS) entry which is preliminary data.</text>
</comment>